<comment type="caution">
    <text evidence="1">The sequence shown here is derived from an EMBL/GenBank/DDBJ whole genome shotgun (WGS) entry which is preliminary data.</text>
</comment>
<dbReference type="Proteomes" id="UP000631114">
    <property type="component" value="Unassembled WGS sequence"/>
</dbReference>
<accession>A0A835GZN6</accession>
<dbReference type="SUPFAM" id="SSF48371">
    <property type="entry name" value="ARM repeat"/>
    <property type="match status" value="1"/>
</dbReference>
<organism evidence="1 2">
    <name type="scientific">Coptis chinensis</name>
    <dbReference type="NCBI Taxonomy" id="261450"/>
    <lineage>
        <taxon>Eukaryota</taxon>
        <taxon>Viridiplantae</taxon>
        <taxon>Streptophyta</taxon>
        <taxon>Embryophyta</taxon>
        <taxon>Tracheophyta</taxon>
        <taxon>Spermatophyta</taxon>
        <taxon>Magnoliopsida</taxon>
        <taxon>Ranunculales</taxon>
        <taxon>Ranunculaceae</taxon>
        <taxon>Coptidoideae</taxon>
        <taxon>Coptis</taxon>
    </lineage>
</organism>
<dbReference type="InterPro" id="IPR016024">
    <property type="entry name" value="ARM-type_fold"/>
</dbReference>
<evidence type="ECO:0000313" key="2">
    <source>
        <dbReference type="Proteomes" id="UP000631114"/>
    </source>
</evidence>
<dbReference type="InterPro" id="IPR000225">
    <property type="entry name" value="Armadillo"/>
</dbReference>
<proteinExistence type="predicted"/>
<gene>
    <name evidence="1" type="ORF">IFM89_034094</name>
</gene>
<dbReference type="AlphaFoldDB" id="A0A835GZN6"/>
<protein>
    <submittedName>
        <fullName evidence="1">Uncharacterized protein</fullName>
    </submittedName>
</protein>
<name>A0A835GZN6_9MAGN</name>
<dbReference type="InterPro" id="IPR011989">
    <property type="entry name" value="ARM-like"/>
</dbReference>
<dbReference type="OrthoDB" id="7537227at2759"/>
<dbReference type="PANTHER" id="PTHR45958:SF5">
    <property type="entry name" value="RING-TYPE E3 UBIQUITIN TRANSFERASE"/>
    <property type="match status" value="1"/>
</dbReference>
<dbReference type="Gene3D" id="1.25.10.10">
    <property type="entry name" value="Leucine-rich Repeat Variant"/>
    <property type="match status" value="1"/>
</dbReference>
<keyword evidence="2" id="KW-1185">Reference proteome</keyword>
<dbReference type="EMBL" id="JADFTS010000009">
    <property type="protein sequence ID" value="KAF9590384.1"/>
    <property type="molecule type" value="Genomic_DNA"/>
</dbReference>
<reference evidence="1 2" key="1">
    <citation type="submission" date="2020-10" db="EMBL/GenBank/DDBJ databases">
        <title>The Coptis chinensis genome and diversification of protoberbering-type alkaloids.</title>
        <authorList>
            <person name="Wang B."/>
            <person name="Shu S."/>
            <person name="Song C."/>
            <person name="Liu Y."/>
        </authorList>
    </citation>
    <scope>NUCLEOTIDE SEQUENCE [LARGE SCALE GENOMIC DNA]</scope>
    <source>
        <strain evidence="1">HL-2020</strain>
        <tissue evidence="1">Leaf</tissue>
    </source>
</reference>
<dbReference type="InterPro" id="IPR052608">
    <property type="entry name" value="U-box_domain_protein"/>
</dbReference>
<feature type="non-terminal residue" evidence="1">
    <location>
        <position position="271"/>
    </location>
</feature>
<sequence length="271" mass="29990">MLIILLRHLYVGVGLENVKLLATTLAEVELIDHNKAALVEEGVLGMLLYLVSQGDTEMKKVALKALKNLSSLPTNGLQMIREGAVVSLLGILYRRSLSTPSLWEEAAATIMNLSLSTKVHEAGQTQVVLLEDDDDICKLFSLVNLAEPNVQKSILHAFKDMCQPPSAKDMRSKLRQFLVHYDPPMIQAVEVLVKLCEINDITVLAAAVKLFYYLTQDDDDGTLSEYIGQSCIANLLNIINNSIDEEEIAATMGIISNLPLDHSQMTEWLLE</sequence>
<dbReference type="PANTHER" id="PTHR45958">
    <property type="entry name" value="RING-TYPE E3 UBIQUITIN TRANSFERASE"/>
    <property type="match status" value="1"/>
</dbReference>
<evidence type="ECO:0000313" key="1">
    <source>
        <dbReference type="EMBL" id="KAF9590384.1"/>
    </source>
</evidence>
<dbReference type="Pfam" id="PF00514">
    <property type="entry name" value="Arm"/>
    <property type="match status" value="1"/>
</dbReference>